<dbReference type="NCBIfam" id="NF033547">
    <property type="entry name" value="transpos_IS1595"/>
    <property type="match status" value="1"/>
</dbReference>
<accession>A0A2T2WTF8</accession>
<organism evidence="2 3">
    <name type="scientific">Sulfobacillus benefaciens</name>
    <dbReference type="NCBI Taxonomy" id="453960"/>
    <lineage>
        <taxon>Bacteria</taxon>
        <taxon>Bacillati</taxon>
        <taxon>Bacillota</taxon>
        <taxon>Clostridia</taxon>
        <taxon>Eubacteriales</taxon>
        <taxon>Clostridiales Family XVII. Incertae Sedis</taxon>
        <taxon>Sulfobacillus</taxon>
    </lineage>
</organism>
<dbReference type="InterPro" id="IPR024442">
    <property type="entry name" value="Transposase_Zn_ribbon"/>
</dbReference>
<dbReference type="Pfam" id="PF12762">
    <property type="entry name" value="DDE_Tnp_IS1595"/>
    <property type="match status" value="1"/>
</dbReference>
<evidence type="ECO:0000313" key="2">
    <source>
        <dbReference type="EMBL" id="PSR25525.1"/>
    </source>
</evidence>
<dbReference type="Pfam" id="PF12760">
    <property type="entry name" value="Zn_ribbon_IS1595"/>
    <property type="match status" value="1"/>
</dbReference>
<reference evidence="2 3" key="1">
    <citation type="journal article" date="2014" name="BMC Genomics">
        <title>Comparison of environmental and isolate Sulfobacillus genomes reveals diverse carbon, sulfur, nitrogen, and hydrogen metabolisms.</title>
        <authorList>
            <person name="Justice N.B."/>
            <person name="Norman A."/>
            <person name="Brown C.T."/>
            <person name="Singh A."/>
            <person name="Thomas B.C."/>
            <person name="Banfield J.F."/>
        </authorList>
    </citation>
    <scope>NUCLEOTIDE SEQUENCE [LARGE SCALE GENOMIC DNA]</scope>
    <source>
        <strain evidence="2">AMDSBA1</strain>
    </source>
</reference>
<feature type="domain" description="ISXO2-like transposase" evidence="1">
    <location>
        <begin position="129"/>
        <end position="273"/>
    </location>
</feature>
<comment type="caution">
    <text evidence="2">The sequence shown here is derived from an EMBL/GenBank/DDBJ whole genome shotgun (WGS) entry which is preliminary data.</text>
</comment>
<sequence length="299" mass="34283">MTLMEWQQKFRTVEDCQTFLVQQRWPEGFVCPACGHREAWVIHRQDRHGIDLYECQECRRQTSVTAGTVFHHSKISLPMWFWAIYLVAIDKRGVAALTLARELGIAYHTAWLLHHKIQQAMAERNGRYKLGGMIELDDAYFGGVSHGPGKRGRGTDQDPTLVGVSLDEHGHPQYGFLEKVPDLTQETVTERLQDHVEPQSTWRTDGAEVYAKAAKILKATCEVTLSTDPQAAEVFHWVNVFISNAKAFLDGTYHGRGRTRRNLYFAEFVYRFNRRFFGPRLPEQLLRACVAAHPHPYGT</sequence>
<evidence type="ECO:0000313" key="3">
    <source>
        <dbReference type="Proteomes" id="UP000242699"/>
    </source>
</evidence>
<protein>
    <submittedName>
        <fullName evidence="2">IS1595 family transposase</fullName>
    </submittedName>
</protein>
<proteinExistence type="predicted"/>
<name>A0A2T2WTF8_9FIRM</name>
<dbReference type="InterPro" id="IPR024445">
    <property type="entry name" value="Tnp_ISXO2-like"/>
</dbReference>
<dbReference type="SMART" id="SM01126">
    <property type="entry name" value="DDE_Tnp_IS1595"/>
    <property type="match status" value="1"/>
</dbReference>
<dbReference type="AlphaFoldDB" id="A0A2T2WTF8"/>
<dbReference type="Proteomes" id="UP000242699">
    <property type="component" value="Unassembled WGS sequence"/>
</dbReference>
<gene>
    <name evidence="2" type="ORF">C7B43_16575</name>
</gene>
<evidence type="ECO:0000259" key="1">
    <source>
        <dbReference type="SMART" id="SM01126"/>
    </source>
</evidence>
<dbReference type="EMBL" id="PXYT01000053">
    <property type="protein sequence ID" value="PSR25525.1"/>
    <property type="molecule type" value="Genomic_DNA"/>
</dbReference>